<proteinExistence type="predicted"/>
<feature type="region of interest" description="Disordered" evidence="1">
    <location>
        <begin position="137"/>
        <end position="159"/>
    </location>
</feature>
<comment type="caution">
    <text evidence="2">The sequence shown here is derived from an EMBL/GenBank/DDBJ whole genome shotgun (WGS) entry which is preliminary data.</text>
</comment>
<dbReference type="AlphaFoldDB" id="A0A5J4U3I2"/>
<dbReference type="EMBL" id="SNRW01021100">
    <property type="protein sequence ID" value="KAA6364889.1"/>
    <property type="molecule type" value="Genomic_DNA"/>
</dbReference>
<accession>A0A5J4U3I2</accession>
<evidence type="ECO:0000256" key="1">
    <source>
        <dbReference type="SAM" id="MobiDB-lite"/>
    </source>
</evidence>
<evidence type="ECO:0000313" key="3">
    <source>
        <dbReference type="Proteomes" id="UP000324800"/>
    </source>
</evidence>
<name>A0A5J4U3I2_9EUKA</name>
<evidence type="ECO:0000313" key="2">
    <source>
        <dbReference type="EMBL" id="KAA6364889.1"/>
    </source>
</evidence>
<protein>
    <submittedName>
        <fullName evidence="2">Uncharacterized protein</fullName>
    </submittedName>
</protein>
<organism evidence="2 3">
    <name type="scientific">Streblomastix strix</name>
    <dbReference type="NCBI Taxonomy" id="222440"/>
    <lineage>
        <taxon>Eukaryota</taxon>
        <taxon>Metamonada</taxon>
        <taxon>Preaxostyla</taxon>
        <taxon>Oxymonadida</taxon>
        <taxon>Streblomastigidae</taxon>
        <taxon>Streblomastix</taxon>
    </lineage>
</organism>
<reference evidence="2 3" key="1">
    <citation type="submission" date="2019-03" db="EMBL/GenBank/DDBJ databases">
        <title>Single cell metagenomics reveals metabolic interactions within the superorganism composed of flagellate Streblomastix strix and complex community of Bacteroidetes bacteria on its surface.</title>
        <authorList>
            <person name="Treitli S.C."/>
            <person name="Kolisko M."/>
            <person name="Husnik F."/>
            <person name="Keeling P."/>
            <person name="Hampl V."/>
        </authorList>
    </citation>
    <scope>NUCLEOTIDE SEQUENCE [LARGE SCALE GENOMIC DNA]</scope>
    <source>
        <strain evidence="2">ST1C</strain>
    </source>
</reference>
<dbReference type="OrthoDB" id="103748at2759"/>
<dbReference type="Proteomes" id="UP000324800">
    <property type="component" value="Unassembled WGS sequence"/>
</dbReference>
<sequence length="175" mass="20513">MTEAKREIIRASRSKVDDVIINHFKLFKDGIRIEQVESWRPSDKVLKNYQMAINNVFCKIQRTIDGLRKRLNKLKDEMISIYEGMLDNDVYEIEQVKDLEIQKDGIREKLIETSTCTGCTGCTGSDFKEMKQRKIEYDNPYDPPDQGSYYLTRNGNPSDKARYYLKKVDVKPNDK</sequence>
<gene>
    <name evidence="2" type="ORF">EZS28_039586</name>
</gene>